<organism evidence="1">
    <name type="scientific">Rhizophora mucronata</name>
    <name type="common">Asiatic mangrove</name>
    <dbReference type="NCBI Taxonomy" id="61149"/>
    <lineage>
        <taxon>Eukaryota</taxon>
        <taxon>Viridiplantae</taxon>
        <taxon>Streptophyta</taxon>
        <taxon>Embryophyta</taxon>
        <taxon>Tracheophyta</taxon>
        <taxon>Spermatophyta</taxon>
        <taxon>Magnoliopsida</taxon>
        <taxon>eudicotyledons</taxon>
        <taxon>Gunneridae</taxon>
        <taxon>Pentapetalae</taxon>
        <taxon>rosids</taxon>
        <taxon>fabids</taxon>
        <taxon>Malpighiales</taxon>
        <taxon>Rhizophoraceae</taxon>
        <taxon>Rhizophora</taxon>
    </lineage>
</organism>
<accession>A0A2P2J3K6</accession>
<protein>
    <submittedName>
        <fullName evidence="1">Uncharacterized protein</fullName>
    </submittedName>
</protein>
<name>A0A2P2J3K6_RHIMU</name>
<proteinExistence type="predicted"/>
<reference evidence="1" key="1">
    <citation type="submission" date="2018-02" db="EMBL/GenBank/DDBJ databases">
        <title>Rhizophora mucronata_Transcriptome.</title>
        <authorList>
            <person name="Meera S.P."/>
            <person name="Sreeshan A."/>
            <person name="Augustine A."/>
        </authorList>
    </citation>
    <scope>NUCLEOTIDE SEQUENCE</scope>
    <source>
        <tissue evidence="1">Leaf</tissue>
    </source>
</reference>
<evidence type="ECO:0000313" key="1">
    <source>
        <dbReference type="EMBL" id="MBW88045.1"/>
    </source>
</evidence>
<sequence length="12" mass="1508">MIVMHFVISFRQ</sequence>
<dbReference type="EMBL" id="GGEC01007562">
    <property type="protein sequence ID" value="MBW88045.1"/>
    <property type="molecule type" value="Transcribed_RNA"/>
</dbReference>